<keyword evidence="3" id="KW-1003">Cell membrane</keyword>
<dbReference type="Pfam" id="PF00528">
    <property type="entry name" value="BPD_transp_1"/>
    <property type="match status" value="1"/>
</dbReference>
<keyword evidence="4 8" id="KW-0812">Transmembrane</keyword>
<gene>
    <name evidence="10" type="ORF">CBF35_04815</name>
</gene>
<evidence type="ECO:0000313" key="10">
    <source>
        <dbReference type="EMBL" id="RST96896.1"/>
    </source>
</evidence>
<keyword evidence="11" id="KW-1185">Reference proteome</keyword>
<sequence length="215" mass="23855">MELALKVLPALLTGLQVTLKLFSLTLLISLPLGFIVGLGATTSFKPLRYLIATYTWVIRGTPLLLQMFFIFYGLPLISESLVFPRFTTALVAFVINYTAYYAEIFRGGILAIPKGQIEGAKVLGLGKWQTVTTIVLPQVFKKLLPSIGNEIITLVKDTSLIYAVGLSDVMKAGKVALQREINLIPLIEVAFFYLLLTGVLTLLLKHLENKLNYYE</sequence>
<dbReference type="EMBL" id="NGJU01000005">
    <property type="protein sequence ID" value="RST96896.1"/>
    <property type="molecule type" value="Genomic_DNA"/>
</dbReference>
<dbReference type="FunFam" id="1.10.3720.10:FF:000006">
    <property type="entry name" value="Glutamate/aspartate ABC transporter, permease protein GltK"/>
    <property type="match status" value="1"/>
</dbReference>
<dbReference type="GO" id="GO:0043190">
    <property type="term" value="C:ATP-binding cassette (ABC) transporter complex"/>
    <property type="evidence" value="ECO:0007669"/>
    <property type="project" value="InterPro"/>
</dbReference>
<dbReference type="Proteomes" id="UP000287239">
    <property type="component" value="Unassembled WGS sequence"/>
</dbReference>
<evidence type="ECO:0000256" key="5">
    <source>
        <dbReference type="ARBA" id="ARBA00022970"/>
    </source>
</evidence>
<keyword evidence="6 8" id="KW-1133">Transmembrane helix</keyword>
<dbReference type="GeneID" id="98567683"/>
<dbReference type="InterPro" id="IPR035906">
    <property type="entry name" value="MetI-like_sf"/>
</dbReference>
<dbReference type="NCBIfam" id="TIGR01726">
    <property type="entry name" value="HEQRo_perm_3TM"/>
    <property type="match status" value="1"/>
</dbReference>
<comment type="similarity">
    <text evidence="8">Belongs to the binding-protein-dependent transport system permease family.</text>
</comment>
<reference evidence="10 11" key="1">
    <citation type="submission" date="2017-05" db="EMBL/GenBank/DDBJ databases">
        <title>Vagococcus spp. assemblies.</title>
        <authorList>
            <person name="Gulvik C.A."/>
        </authorList>
    </citation>
    <scope>NUCLEOTIDE SEQUENCE [LARGE SCALE GENOMIC DNA]</scope>
    <source>
        <strain evidence="10 11">NCFB 2777</strain>
    </source>
</reference>
<dbReference type="InterPro" id="IPR010065">
    <property type="entry name" value="AA_ABC_transptr_permease_3TM"/>
</dbReference>
<dbReference type="CDD" id="cd06261">
    <property type="entry name" value="TM_PBP2"/>
    <property type="match status" value="1"/>
</dbReference>
<evidence type="ECO:0000259" key="9">
    <source>
        <dbReference type="PROSITE" id="PS50928"/>
    </source>
</evidence>
<evidence type="ECO:0000256" key="6">
    <source>
        <dbReference type="ARBA" id="ARBA00022989"/>
    </source>
</evidence>
<evidence type="ECO:0000256" key="8">
    <source>
        <dbReference type="RuleBase" id="RU363032"/>
    </source>
</evidence>
<name>A0A429ZT89_9ENTE</name>
<dbReference type="PANTHER" id="PTHR30614:SF0">
    <property type="entry name" value="L-CYSTINE TRANSPORT SYSTEM PERMEASE PROTEIN TCYL"/>
    <property type="match status" value="1"/>
</dbReference>
<dbReference type="GO" id="GO:0006865">
    <property type="term" value="P:amino acid transport"/>
    <property type="evidence" value="ECO:0007669"/>
    <property type="project" value="UniProtKB-KW"/>
</dbReference>
<evidence type="ECO:0000256" key="7">
    <source>
        <dbReference type="ARBA" id="ARBA00023136"/>
    </source>
</evidence>
<evidence type="ECO:0000256" key="4">
    <source>
        <dbReference type="ARBA" id="ARBA00022692"/>
    </source>
</evidence>
<protein>
    <submittedName>
        <fullName evidence="10">Amino acid ABC transporter permease</fullName>
    </submittedName>
</protein>
<dbReference type="SUPFAM" id="SSF161098">
    <property type="entry name" value="MetI-like"/>
    <property type="match status" value="1"/>
</dbReference>
<dbReference type="PROSITE" id="PS50928">
    <property type="entry name" value="ABC_TM1"/>
    <property type="match status" value="1"/>
</dbReference>
<keyword evidence="7 8" id="KW-0472">Membrane</keyword>
<evidence type="ECO:0000313" key="11">
    <source>
        <dbReference type="Proteomes" id="UP000287239"/>
    </source>
</evidence>
<feature type="transmembrane region" description="Helical" evidence="8">
    <location>
        <begin position="56"/>
        <end position="77"/>
    </location>
</feature>
<keyword evidence="2 8" id="KW-0813">Transport</keyword>
<dbReference type="RefSeq" id="WP_126778855.1">
    <property type="nucleotide sequence ID" value="NZ_CP177121.1"/>
</dbReference>
<proteinExistence type="inferred from homology"/>
<evidence type="ECO:0000256" key="2">
    <source>
        <dbReference type="ARBA" id="ARBA00022448"/>
    </source>
</evidence>
<dbReference type="Gene3D" id="1.10.3720.10">
    <property type="entry name" value="MetI-like"/>
    <property type="match status" value="1"/>
</dbReference>
<dbReference type="OrthoDB" id="9805999at2"/>
<feature type="transmembrane region" description="Helical" evidence="8">
    <location>
        <begin position="83"/>
        <end position="102"/>
    </location>
</feature>
<accession>A0A429ZT89</accession>
<feature type="transmembrane region" description="Helical" evidence="8">
    <location>
        <begin position="183"/>
        <end position="204"/>
    </location>
</feature>
<organism evidence="10 11">
    <name type="scientific">Vagococcus salmoninarum</name>
    <dbReference type="NCBI Taxonomy" id="2739"/>
    <lineage>
        <taxon>Bacteria</taxon>
        <taxon>Bacillati</taxon>
        <taxon>Bacillota</taxon>
        <taxon>Bacilli</taxon>
        <taxon>Lactobacillales</taxon>
        <taxon>Enterococcaceae</taxon>
        <taxon>Vagococcus</taxon>
    </lineage>
</organism>
<dbReference type="AlphaFoldDB" id="A0A429ZT89"/>
<comment type="caution">
    <text evidence="10">The sequence shown here is derived from an EMBL/GenBank/DDBJ whole genome shotgun (WGS) entry which is preliminary data.</text>
</comment>
<evidence type="ECO:0000256" key="3">
    <source>
        <dbReference type="ARBA" id="ARBA00022475"/>
    </source>
</evidence>
<evidence type="ECO:0000256" key="1">
    <source>
        <dbReference type="ARBA" id="ARBA00004651"/>
    </source>
</evidence>
<feature type="domain" description="ABC transmembrane type-1" evidence="9">
    <location>
        <begin position="15"/>
        <end position="204"/>
    </location>
</feature>
<feature type="transmembrane region" description="Helical" evidence="8">
    <location>
        <begin position="21"/>
        <end position="44"/>
    </location>
</feature>
<dbReference type="PANTHER" id="PTHR30614">
    <property type="entry name" value="MEMBRANE COMPONENT OF AMINO ACID ABC TRANSPORTER"/>
    <property type="match status" value="1"/>
</dbReference>
<keyword evidence="5" id="KW-0029">Amino-acid transport</keyword>
<comment type="subcellular location">
    <subcellularLocation>
        <location evidence="1 8">Cell membrane</location>
        <topology evidence="1 8">Multi-pass membrane protein</topology>
    </subcellularLocation>
</comment>
<dbReference type="InterPro" id="IPR043429">
    <property type="entry name" value="ArtM/GltK/GlnP/TcyL/YhdX-like"/>
</dbReference>
<dbReference type="GO" id="GO:0022857">
    <property type="term" value="F:transmembrane transporter activity"/>
    <property type="evidence" value="ECO:0007669"/>
    <property type="project" value="InterPro"/>
</dbReference>
<dbReference type="InterPro" id="IPR000515">
    <property type="entry name" value="MetI-like"/>
</dbReference>